<dbReference type="GO" id="GO:0005739">
    <property type="term" value="C:mitochondrion"/>
    <property type="evidence" value="ECO:0007669"/>
    <property type="project" value="GOC"/>
</dbReference>
<accession>A0A7M7KC21</accession>
<dbReference type="GO" id="GO:0044233">
    <property type="term" value="C:mitochondria-associated endoplasmic reticulum membrane contact site"/>
    <property type="evidence" value="ECO:0007669"/>
    <property type="project" value="InterPro"/>
</dbReference>
<keyword evidence="1" id="KW-0472">Membrane</keyword>
<dbReference type="RefSeq" id="XP_022660968.1">
    <property type="nucleotide sequence ID" value="XM_022805233.1"/>
</dbReference>
<reference evidence="3" key="1">
    <citation type="submission" date="2021-01" db="UniProtKB">
        <authorList>
            <consortium name="EnsemblMetazoa"/>
        </authorList>
    </citation>
    <scope>IDENTIFICATION</scope>
</reference>
<dbReference type="EnsemblMetazoa" id="XM_022805233">
    <property type="protein sequence ID" value="XP_022660968"/>
    <property type="gene ID" value="LOC111250275"/>
</dbReference>
<dbReference type="SUPFAM" id="SSF50156">
    <property type="entry name" value="PDZ domain-like"/>
    <property type="match status" value="1"/>
</dbReference>
<feature type="domain" description="PDZD8 N-terminal" evidence="2">
    <location>
        <begin position="129"/>
        <end position="299"/>
    </location>
</feature>
<keyword evidence="1" id="KW-1133">Transmembrane helix</keyword>
<feature type="transmembrane region" description="Helical" evidence="1">
    <location>
        <begin position="47"/>
        <end position="74"/>
    </location>
</feature>
<dbReference type="GO" id="GO:0051560">
    <property type="term" value="P:mitochondrial calcium ion homeostasis"/>
    <property type="evidence" value="ECO:0007669"/>
    <property type="project" value="InterPro"/>
</dbReference>
<dbReference type="InterPro" id="IPR058801">
    <property type="entry name" value="PDZD8_N"/>
</dbReference>
<evidence type="ECO:0000256" key="1">
    <source>
        <dbReference type="SAM" id="Phobius"/>
    </source>
</evidence>
<proteinExistence type="predicted"/>
<organism evidence="3 4">
    <name type="scientific">Varroa destructor</name>
    <name type="common">Honeybee mite</name>
    <dbReference type="NCBI Taxonomy" id="109461"/>
    <lineage>
        <taxon>Eukaryota</taxon>
        <taxon>Metazoa</taxon>
        <taxon>Ecdysozoa</taxon>
        <taxon>Arthropoda</taxon>
        <taxon>Chelicerata</taxon>
        <taxon>Arachnida</taxon>
        <taxon>Acari</taxon>
        <taxon>Parasitiformes</taxon>
        <taxon>Mesostigmata</taxon>
        <taxon>Gamasina</taxon>
        <taxon>Dermanyssoidea</taxon>
        <taxon>Varroidae</taxon>
        <taxon>Varroa</taxon>
    </lineage>
</organism>
<dbReference type="PANTHER" id="PTHR21519:SF1">
    <property type="entry name" value="PDZ DOMAIN-CONTAINING PROTEIN 8"/>
    <property type="match status" value="1"/>
</dbReference>
<dbReference type="OMA" id="GAFMMIA"/>
<evidence type="ECO:0000313" key="4">
    <source>
        <dbReference type="Proteomes" id="UP000594260"/>
    </source>
</evidence>
<keyword evidence="4" id="KW-1185">Reference proteome</keyword>
<dbReference type="InterPro" id="IPR039275">
    <property type="entry name" value="PDZD8"/>
</dbReference>
<sequence>MQRDEGEPVSSERSMLWDVLHHLRHVDLIYFVGKFYEFLKEAKLLPIIIPCGLALFTVPLLPVIIAIVIHCVYYGISEGAWLDRHALNLLFLGLVFTRLIIYYVSCLGYADYVPPKCPFACTCLQNDEICMFISELLEWVFGQWKNSLQLQRSVYGALRNELENFFLRLRVYGITWGEPTFAIRNARVTKIEIDPLTAKPQLLEFDLQFNFQGEITLSVMTYRNHQVDVTLKSWEANLRVHIAELPYPSFFVAFTEMPKFNSSLRTTMKMATGGLTHTTIKAALRRTIKKQMVLPKYRLHYISPLGGKKLFLPYKPMGWSSTMEESTLSIRLISCSRLAVMPTTNVQALVQLSRRPLFNMDQVTFKPFVKFDIKARVSREVAAGVVLTDEVRDPDHLPYVKVLHIARGSRFDGCLKVGDFLQTINGVSIRGVKDGRALLDEVDGDVRLQVVRLHPFNWSAKKRRMTPAHGLRISKKFGYQRNLEGWPKCSREDDYQIAQSVVEAKFGEIGDVIHRTDRVQASAASFNKTFEFQLNRNLLYLNVAVLAVIPEFKIEPILLCFTAIPMSHIIPNCYQSLSGFFSQIYPLLNPHVACSHYRLPYMFESYVNAHGFDPRCCYGDIKLAFTCAPKASLAS</sequence>
<dbReference type="KEGG" id="vde:111250275"/>
<dbReference type="GO" id="GO:1990456">
    <property type="term" value="P:mitochondrion-endoplasmic reticulum membrane tethering"/>
    <property type="evidence" value="ECO:0007669"/>
    <property type="project" value="InterPro"/>
</dbReference>
<name>A0A7M7KC21_VARDE</name>
<dbReference type="InterPro" id="IPR036034">
    <property type="entry name" value="PDZ_sf"/>
</dbReference>
<dbReference type="AlphaFoldDB" id="A0A7M7KC21"/>
<protein>
    <recommendedName>
        <fullName evidence="2">PDZD8 N-terminal domain-containing protein</fullName>
    </recommendedName>
</protein>
<evidence type="ECO:0000313" key="3">
    <source>
        <dbReference type="EnsemblMetazoa" id="XP_022660968"/>
    </source>
</evidence>
<dbReference type="GeneID" id="111250275"/>
<dbReference type="Pfam" id="PF26547">
    <property type="entry name" value="PDZD8_N"/>
    <property type="match status" value="1"/>
</dbReference>
<dbReference type="PANTHER" id="PTHR21519">
    <property type="entry name" value="PDZ DOMAIN-CONTAINING PROTEIN 8"/>
    <property type="match status" value="1"/>
</dbReference>
<evidence type="ECO:0000259" key="2">
    <source>
        <dbReference type="Pfam" id="PF26547"/>
    </source>
</evidence>
<dbReference type="Proteomes" id="UP000594260">
    <property type="component" value="Unplaced"/>
</dbReference>
<keyword evidence="1" id="KW-0812">Transmembrane</keyword>
<feature type="transmembrane region" description="Helical" evidence="1">
    <location>
        <begin position="86"/>
        <end position="105"/>
    </location>
</feature>
<dbReference type="InParanoid" id="A0A7M7KC21"/>